<name>A0AAW2RGX7_SESRA</name>
<accession>A0AAW2RGX7</accession>
<protein>
    <submittedName>
        <fullName evidence="1">Uncharacterized protein</fullName>
    </submittedName>
</protein>
<sequence length="187" mass="20914">MKACDGDRQRGVHNIYPLERGFSVSNVTTGFLGRSLLPDFLTFLSSAIFLGCLSFLHVNVFRCSGQEGVELRDRFFGQRLEEVAIQEPLGEGTGFYFLRGSGHLQCCNIEPLQVLLEWFIIFLTNDKEAELRLSHLPAASELMQKEGTEFLKASDGAYGQLVEPLLCYPSECSDEDLTLYSVGITMQ</sequence>
<dbReference type="EMBL" id="JACGWJ010000013">
    <property type="protein sequence ID" value="KAL0379318.1"/>
    <property type="molecule type" value="Genomic_DNA"/>
</dbReference>
<proteinExistence type="predicted"/>
<reference evidence="1" key="1">
    <citation type="submission" date="2020-06" db="EMBL/GenBank/DDBJ databases">
        <authorList>
            <person name="Li T."/>
            <person name="Hu X."/>
            <person name="Zhang T."/>
            <person name="Song X."/>
            <person name="Zhang H."/>
            <person name="Dai N."/>
            <person name="Sheng W."/>
            <person name="Hou X."/>
            <person name="Wei L."/>
        </authorList>
    </citation>
    <scope>NUCLEOTIDE SEQUENCE</scope>
    <source>
        <strain evidence="1">G02</strain>
        <tissue evidence="1">Leaf</tissue>
    </source>
</reference>
<organism evidence="1">
    <name type="scientific">Sesamum radiatum</name>
    <name type="common">Black benniseed</name>
    <dbReference type="NCBI Taxonomy" id="300843"/>
    <lineage>
        <taxon>Eukaryota</taxon>
        <taxon>Viridiplantae</taxon>
        <taxon>Streptophyta</taxon>
        <taxon>Embryophyta</taxon>
        <taxon>Tracheophyta</taxon>
        <taxon>Spermatophyta</taxon>
        <taxon>Magnoliopsida</taxon>
        <taxon>eudicotyledons</taxon>
        <taxon>Gunneridae</taxon>
        <taxon>Pentapetalae</taxon>
        <taxon>asterids</taxon>
        <taxon>lamiids</taxon>
        <taxon>Lamiales</taxon>
        <taxon>Pedaliaceae</taxon>
        <taxon>Sesamum</taxon>
    </lineage>
</organism>
<reference evidence="1" key="2">
    <citation type="journal article" date="2024" name="Plant">
        <title>Genomic evolution and insights into agronomic trait innovations of Sesamum species.</title>
        <authorList>
            <person name="Miao H."/>
            <person name="Wang L."/>
            <person name="Qu L."/>
            <person name="Liu H."/>
            <person name="Sun Y."/>
            <person name="Le M."/>
            <person name="Wang Q."/>
            <person name="Wei S."/>
            <person name="Zheng Y."/>
            <person name="Lin W."/>
            <person name="Duan Y."/>
            <person name="Cao H."/>
            <person name="Xiong S."/>
            <person name="Wang X."/>
            <person name="Wei L."/>
            <person name="Li C."/>
            <person name="Ma Q."/>
            <person name="Ju M."/>
            <person name="Zhao R."/>
            <person name="Li G."/>
            <person name="Mu C."/>
            <person name="Tian Q."/>
            <person name="Mei H."/>
            <person name="Zhang T."/>
            <person name="Gao T."/>
            <person name="Zhang H."/>
        </authorList>
    </citation>
    <scope>NUCLEOTIDE SEQUENCE</scope>
    <source>
        <strain evidence="1">G02</strain>
    </source>
</reference>
<evidence type="ECO:0000313" key="1">
    <source>
        <dbReference type="EMBL" id="KAL0379318.1"/>
    </source>
</evidence>
<gene>
    <name evidence="1" type="ORF">Sradi_3237300</name>
</gene>
<comment type="caution">
    <text evidence="1">The sequence shown here is derived from an EMBL/GenBank/DDBJ whole genome shotgun (WGS) entry which is preliminary data.</text>
</comment>
<dbReference type="AlphaFoldDB" id="A0AAW2RGX7"/>